<keyword evidence="1" id="KW-1133">Transmembrane helix</keyword>
<keyword evidence="3" id="KW-1185">Reference proteome</keyword>
<dbReference type="EMBL" id="JAAIUW010000003">
    <property type="protein sequence ID" value="KAF7839713.1"/>
    <property type="molecule type" value="Genomic_DNA"/>
</dbReference>
<dbReference type="Proteomes" id="UP000634136">
    <property type="component" value="Unassembled WGS sequence"/>
</dbReference>
<protein>
    <submittedName>
        <fullName evidence="2">Nuclear poly(A) polymerase 3</fullName>
    </submittedName>
</protein>
<reference evidence="2" key="1">
    <citation type="submission" date="2020-09" db="EMBL/GenBank/DDBJ databases">
        <title>Genome-Enabled Discovery of Anthraquinone Biosynthesis in Senna tora.</title>
        <authorList>
            <person name="Kang S.-H."/>
            <person name="Pandey R.P."/>
            <person name="Lee C.-M."/>
            <person name="Sim J.-S."/>
            <person name="Jeong J.-T."/>
            <person name="Choi B.-S."/>
            <person name="Jung M."/>
            <person name="Ginzburg D."/>
            <person name="Zhao K."/>
            <person name="Won S.Y."/>
            <person name="Oh T.-J."/>
            <person name="Yu Y."/>
            <person name="Kim N.-H."/>
            <person name="Lee O.R."/>
            <person name="Lee T.-H."/>
            <person name="Bashyal P."/>
            <person name="Kim T.-S."/>
            <person name="Lee W.-H."/>
            <person name="Kawkins C."/>
            <person name="Kim C.-K."/>
            <person name="Kim J.S."/>
            <person name="Ahn B.O."/>
            <person name="Rhee S.Y."/>
            <person name="Sohng J.K."/>
        </authorList>
    </citation>
    <scope>NUCLEOTIDE SEQUENCE</scope>
    <source>
        <tissue evidence="2">Leaf</tissue>
    </source>
</reference>
<evidence type="ECO:0000313" key="3">
    <source>
        <dbReference type="Proteomes" id="UP000634136"/>
    </source>
</evidence>
<evidence type="ECO:0000313" key="2">
    <source>
        <dbReference type="EMBL" id="KAF7839713.1"/>
    </source>
</evidence>
<accession>A0A834X9N7</accession>
<keyword evidence="1" id="KW-0812">Transmembrane</keyword>
<sequence>MGEIGGSGGADEGLVPSPEEEMRGKLAIQKLKLIVSSWIKNGAWNRRLKKCQISIISATVVTFGSYGFGFTVGLHESSQGGWVKLAVAEEVIRLRLMGGRCLSIFLLLSRLIKVMTD</sequence>
<feature type="transmembrane region" description="Helical" evidence="1">
    <location>
        <begin position="53"/>
        <end position="74"/>
    </location>
</feature>
<dbReference type="AlphaFoldDB" id="A0A834X9N7"/>
<comment type="caution">
    <text evidence="2">The sequence shown here is derived from an EMBL/GenBank/DDBJ whole genome shotgun (WGS) entry which is preliminary data.</text>
</comment>
<proteinExistence type="predicted"/>
<evidence type="ECO:0000256" key="1">
    <source>
        <dbReference type="SAM" id="Phobius"/>
    </source>
</evidence>
<dbReference type="Gene3D" id="3.30.460.10">
    <property type="entry name" value="Beta Polymerase, domain 2"/>
    <property type="match status" value="1"/>
</dbReference>
<keyword evidence="1" id="KW-0472">Membrane</keyword>
<gene>
    <name evidence="2" type="ORF">G2W53_008195</name>
</gene>
<dbReference type="InterPro" id="IPR043519">
    <property type="entry name" value="NT_sf"/>
</dbReference>
<dbReference type="OrthoDB" id="412748at2759"/>
<organism evidence="2 3">
    <name type="scientific">Senna tora</name>
    <dbReference type="NCBI Taxonomy" id="362788"/>
    <lineage>
        <taxon>Eukaryota</taxon>
        <taxon>Viridiplantae</taxon>
        <taxon>Streptophyta</taxon>
        <taxon>Embryophyta</taxon>
        <taxon>Tracheophyta</taxon>
        <taxon>Spermatophyta</taxon>
        <taxon>Magnoliopsida</taxon>
        <taxon>eudicotyledons</taxon>
        <taxon>Gunneridae</taxon>
        <taxon>Pentapetalae</taxon>
        <taxon>rosids</taxon>
        <taxon>fabids</taxon>
        <taxon>Fabales</taxon>
        <taxon>Fabaceae</taxon>
        <taxon>Caesalpinioideae</taxon>
        <taxon>Cassia clade</taxon>
        <taxon>Senna</taxon>
    </lineage>
</organism>
<name>A0A834X9N7_9FABA</name>